<proteinExistence type="predicted"/>
<comment type="caution">
    <text evidence="1">The sequence shown here is derived from an EMBL/GenBank/DDBJ whole genome shotgun (WGS) entry which is preliminary data.</text>
</comment>
<organism evidence="1 2">
    <name type="scientific">Aeromonas rivipollensis</name>
    <dbReference type="NCBI Taxonomy" id="948519"/>
    <lineage>
        <taxon>Bacteria</taxon>
        <taxon>Pseudomonadati</taxon>
        <taxon>Pseudomonadota</taxon>
        <taxon>Gammaproteobacteria</taxon>
        <taxon>Aeromonadales</taxon>
        <taxon>Aeromonadaceae</taxon>
        <taxon>Aeromonas</taxon>
    </lineage>
</organism>
<name>A0AAW9YDF9_9GAMM</name>
<dbReference type="EMBL" id="JAAIKZ010000022">
    <property type="protein sequence ID" value="NEX75839.1"/>
    <property type="molecule type" value="Genomic_DNA"/>
</dbReference>
<protein>
    <submittedName>
        <fullName evidence="1">Uncharacterized protein</fullName>
    </submittedName>
</protein>
<dbReference type="Proteomes" id="UP000480681">
    <property type="component" value="Unassembled WGS sequence"/>
</dbReference>
<evidence type="ECO:0000313" key="1">
    <source>
        <dbReference type="EMBL" id="NEX75839.1"/>
    </source>
</evidence>
<dbReference type="AlphaFoldDB" id="A0AAW9YDF9"/>
<evidence type="ECO:0000313" key="2">
    <source>
        <dbReference type="Proteomes" id="UP000480681"/>
    </source>
</evidence>
<dbReference type="RefSeq" id="WP_163148803.1">
    <property type="nucleotide sequence ID" value="NZ_JAAIKZ010000022.1"/>
</dbReference>
<reference evidence="1 2" key="1">
    <citation type="submission" date="2020-02" db="EMBL/GenBank/DDBJ databases">
        <title>Genome sequencing of Aeromonas rivipollensis.</title>
        <authorList>
            <person name="Fono-Tamo Ubani E.K."/>
            <person name="Lekota K.E."/>
        </authorList>
    </citation>
    <scope>NUCLEOTIDE SEQUENCE [LARGE SCALE GENOMIC DNA]</scope>
    <source>
        <strain evidence="1 2">G87</strain>
    </source>
</reference>
<sequence length="709" mass="80475">MIYLLFGLEWVQLNGCQNMKTPKMCRDMALTPSSSSRPLLQKKRSCYGRPGCCLPFPLQIGQVQDSEEGKSKTQKICRGMKNVPQPTTAMPIPDSHSLDEFVTFMYDAFGLRDGRQHRLQELKSIDALTIMVKRMVKGLATHLMGEDGASTNQHDLDKLQVMFDFMNLMVLHFNRTELLHEQSKSQLYAMFLRDVQLPFMRQGIAMITNQATPLFHSPDDRDTFRSGSLMTHLLYMLSPEYLRDAETHVDAWFSTQKALLGHGVGTDFKKALRGYKGKSSNISIKTINKRCVELDEDNTAVIAAKFPSTKELRAFWYSARVAIYLSKRLNFAECPHDAFTELKDHCLVLLENSLASDVPVLHADDLNAPFEKLSIVLTKSSQLTRHELSVIADTVSANSRYNVVASQDIIQQPIIKFCYDFNAVISLIADGDPPQAYERTIATLNDSRQASVGRLQGILTQIGLALGILLKNTVIKNREYEHHAKVAFLFGSYGFSLEKHNHDPFQTVTDSMFSMPSVLYALSSIQTYAEVLESIEVLSLKKKISMMVPFPKKLEMALKALYGKHPNLDATPTNAIHEVLQPFMKGNCIPYIPKSTLYRCLCEIHSFIEFWPSWVMDTSVYVRRFSQEPVELKRKVLRSIDHYRYNEDVRNNEVSSIVFNVQLTREGQPSIEGTVTLPLENGQDNVYSKEDLVKEVHKLINKQNTAQSD</sequence>
<gene>
    <name evidence="1" type="ORF">G4911_14030</name>
</gene>
<accession>A0AAW9YDF9</accession>